<name>A0AAW0K770_MYOGA</name>
<proteinExistence type="predicted"/>
<evidence type="ECO:0000313" key="1">
    <source>
        <dbReference type="EMBL" id="KAK7834535.1"/>
    </source>
</evidence>
<gene>
    <name evidence="1" type="ORF">U0070_017721</name>
</gene>
<protein>
    <submittedName>
        <fullName evidence="1">Uncharacterized protein</fullName>
    </submittedName>
</protein>
<sequence>MGRKMDLPKNLSYCEKMSSDGHQRSELFIPQQWCLQNEAIKFTDVCIWTGKCISNLSFSLKQEDNGHSDLFPSSLPFLLFKISVCITSAVEVL</sequence>
<organism evidence="1 2">
    <name type="scientific">Myodes glareolus</name>
    <name type="common">Bank vole</name>
    <name type="synonym">Clethrionomys glareolus</name>
    <dbReference type="NCBI Taxonomy" id="447135"/>
    <lineage>
        <taxon>Eukaryota</taxon>
        <taxon>Metazoa</taxon>
        <taxon>Chordata</taxon>
        <taxon>Craniata</taxon>
        <taxon>Vertebrata</taxon>
        <taxon>Euteleostomi</taxon>
        <taxon>Mammalia</taxon>
        <taxon>Eutheria</taxon>
        <taxon>Euarchontoglires</taxon>
        <taxon>Glires</taxon>
        <taxon>Rodentia</taxon>
        <taxon>Myomorpha</taxon>
        <taxon>Muroidea</taxon>
        <taxon>Cricetidae</taxon>
        <taxon>Arvicolinae</taxon>
        <taxon>Myodes</taxon>
    </lineage>
</organism>
<reference evidence="1 2" key="1">
    <citation type="journal article" date="2023" name="bioRxiv">
        <title>Conserved and derived expression patterns and positive selection on dental genes reveal complex evolutionary context of ever-growing rodent molars.</title>
        <authorList>
            <person name="Calamari Z.T."/>
            <person name="Song A."/>
            <person name="Cohen E."/>
            <person name="Akter M."/>
            <person name="Roy R.D."/>
            <person name="Hallikas O."/>
            <person name="Christensen M.M."/>
            <person name="Li P."/>
            <person name="Marangoni P."/>
            <person name="Jernvall J."/>
            <person name="Klein O.D."/>
        </authorList>
    </citation>
    <scope>NUCLEOTIDE SEQUENCE [LARGE SCALE GENOMIC DNA]</scope>
    <source>
        <strain evidence="1">V071</strain>
    </source>
</reference>
<dbReference type="EMBL" id="JBBHLL010000004">
    <property type="protein sequence ID" value="KAK7834535.1"/>
    <property type="molecule type" value="Genomic_DNA"/>
</dbReference>
<comment type="caution">
    <text evidence="1">The sequence shown here is derived from an EMBL/GenBank/DDBJ whole genome shotgun (WGS) entry which is preliminary data.</text>
</comment>
<dbReference type="AlphaFoldDB" id="A0AAW0K770"/>
<accession>A0AAW0K770</accession>
<keyword evidence="2" id="KW-1185">Reference proteome</keyword>
<evidence type="ECO:0000313" key="2">
    <source>
        <dbReference type="Proteomes" id="UP001488838"/>
    </source>
</evidence>
<dbReference type="Proteomes" id="UP001488838">
    <property type="component" value="Unassembled WGS sequence"/>
</dbReference>